<accession>A0A936YRJ5</accession>
<keyword evidence="4 6" id="KW-1133">Transmembrane helix</keyword>
<dbReference type="PANTHER" id="PTHR30482">
    <property type="entry name" value="HIGH-AFFINITY BRANCHED-CHAIN AMINO ACID TRANSPORT SYSTEM PERMEASE"/>
    <property type="match status" value="1"/>
</dbReference>
<dbReference type="EMBL" id="JAEQNC010000012">
    <property type="protein sequence ID" value="MBL0374343.1"/>
    <property type="molecule type" value="Genomic_DNA"/>
</dbReference>
<comment type="subcellular location">
    <subcellularLocation>
        <location evidence="1">Cell membrane</location>
        <topology evidence="1">Multi-pass membrane protein</topology>
    </subcellularLocation>
</comment>
<evidence type="ECO:0000313" key="8">
    <source>
        <dbReference type="Proteomes" id="UP000633219"/>
    </source>
</evidence>
<evidence type="ECO:0000256" key="2">
    <source>
        <dbReference type="ARBA" id="ARBA00022475"/>
    </source>
</evidence>
<keyword evidence="8" id="KW-1185">Reference proteome</keyword>
<evidence type="ECO:0000256" key="3">
    <source>
        <dbReference type="ARBA" id="ARBA00022692"/>
    </source>
</evidence>
<organism evidence="7 8">
    <name type="scientific">Rhizobium setariae</name>
    <dbReference type="NCBI Taxonomy" id="2801340"/>
    <lineage>
        <taxon>Bacteria</taxon>
        <taxon>Pseudomonadati</taxon>
        <taxon>Pseudomonadota</taxon>
        <taxon>Alphaproteobacteria</taxon>
        <taxon>Hyphomicrobiales</taxon>
        <taxon>Rhizobiaceae</taxon>
        <taxon>Rhizobium/Agrobacterium group</taxon>
        <taxon>Rhizobium</taxon>
    </lineage>
</organism>
<evidence type="ECO:0000256" key="4">
    <source>
        <dbReference type="ARBA" id="ARBA00022989"/>
    </source>
</evidence>
<evidence type="ECO:0000313" key="7">
    <source>
        <dbReference type="EMBL" id="MBL0374343.1"/>
    </source>
</evidence>
<feature type="transmembrane region" description="Helical" evidence="6">
    <location>
        <begin position="81"/>
        <end position="104"/>
    </location>
</feature>
<feature type="transmembrane region" description="Helical" evidence="6">
    <location>
        <begin position="281"/>
        <end position="298"/>
    </location>
</feature>
<feature type="transmembrane region" description="Helical" evidence="6">
    <location>
        <begin position="248"/>
        <end position="269"/>
    </location>
</feature>
<dbReference type="CDD" id="cd06581">
    <property type="entry name" value="TM_PBP1_LivM_like"/>
    <property type="match status" value="1"/>
</dbReference>
<dbReference type="AlphaFoldDB" id="A0A936YRJ5"/>
<comment type="caution">
    <text evidence="7">The sequence shown here is derived from an EMBL/GenBank/DDBJ whole genome shotgun (WGS) entry which is preliminary data.</text>
</comment>
<sequence length="314" mass="33199">MRDNFGLGISIAILVALCVLASWVGEFWTGVLARCVTWMFLAISFTIAYSFANVPSVAQATVFGAGAFTAIWIAPLVHGDIVLLLVASIFAGAIISLILAFLVLRMSHSGAAIGTIIVAIAFSMLGNAAVGLTGGTDGLPLPTLSFHFFGLPLAAGPNFGMLLLGTGFLSALLLGFWYVSGTGRWRTVRAIQQNALRAQMLGYNAAAYRIMVYTISGAVAGLGGGLYALVSRHVAIDSISLAMSLKSILWAAVGGITSIYGGPIGVLLIQLTSEILLRWTVRVDLIIGVFLIVVALWLPQGAMGLKQRYFKMKR</sequence>
<keyword evidence="3 6" id="KW-0812">Transmembrane</keyword>
<dbReference type="PANTHER" id="PTHR30482:SF17">
    <property type="entry name" value="ABC TRANSPORTER ATP-BINDING PROTEIN"/>
    <property type="match status" value="1"/>
</dbReference>
<evidence type="ECO:0000256" key="6">
    <source>
        <dbReference type="SAM" id="Phobius"/>
    </source>
</evidence>
<dbReference type="Proteomes" id="UP000633219">
    <property type="component" value="Unassembled WGS sequence"/>
</dbReference>
<gene>
    <name evidence="7" type="ORF">JJB09_20190</name>
</gene>
<dbReference type="InterPro" id="IPR043428">
    <property type="entry name" value="LivM-like"/>
</dbReference>
<feature type="transmembrane region" description="Helical" evidence="6">
    <location>
        <begin position="31"/>
        <end position="50"/>
    </location>
</feature>
<reference evidence="7" key="1">
    <citation type="submission" date="2021-01" db="EMBL/GenBank/DDBJ databases">
        <title>Rhizobium sp. strain KVB221 16S ribosomal RNA gene Genome sequencing and assembly.</title>
        <authorList>
            <person name="Kang M."/>
        </authorList>
    </citation>
    <scope>NUCLEOTIDE SEQUENCE</scope>
    <source>
        <strain evidence="7">KVB221</strain>
    </source>
</reference>
<protein>
    <submittedName>
        <fullName evidence="7">Branched-chain amino acid ABC transporter permease</fullName>
    </submittedName>
</protein>
<dbReference type="InterPro" id="IPR001851">
    <property type="entry name" value="ABC_transp_permease"/>
</dbReference>
<keyword evidence="2" id="KW-1003">Cell membrane</keyword>
<name>A0A936YRJ5_9HYPH</name>
<feature type="transmembrane region" description="Helical" evidence="6">
    <location>
        <begin position="206"/>
        <end position="228"/>
    </location>
</feature>
<evidence type="ECO:0000256" key="1">
    <source>
        <dbReference type="ARBA" id="ARBA00004651"/>
    </source>
</evidence>
<dbReference type="GO" id="GO:0005886">
    <property type="term" value="C:plasma membrane"/>
    <property type="evidence" value="ECO:0007669"/>
    <property type="project" value="UniProtKB-SubCell"/>
</dbReference>
<dbReference type="RefSeq" id="WP_201662529.1">
    <property type="nucleotide sequence ID" value="NZ_JAEQNC010000012.1"/>
</dbReference>
<proteinExistence type="predicted"/>
<evidence type="ECO:0000256" key="5">
    <source>
        <dbReference type="ARBA" id="ARBA00023136"/>
    </source>
</evidence>
<feature type="transmembrane region" description="Helical" evidence="6">
    <location>
        <begin position="57"/>
        <end position="75"/>
    </location>
</feature>
<dbReference type="GO" id="GO:0015658">
    <property type="term" value="F:branched-chain amino acid transmembrane transporter activity"/>
    <property type="evidence" value="ECO:0007669"/>
    <property type="project" value="InterPro"/>
</dbReference>
<keyword evidence="5 6" id="KW-0472">Membrane</keyword>
<feature type="transmembrane region" description="Helical" evidence="6">
    <location>
        <begin position="111"/>
        <end position="132"/>
    </location>
</feature>
<feature type="transmembrane region" description="Helical" evidence="6">
    <location>
        <begin position="159"/>
        <end position="179"/>
    </location>
</feature>
<feature type="transmembrane region" description="Helical" evidence="6">
    <location>
        <begin position="7"/>
        <end position="25"/>
    </location>
</feature>
<dbReference type="Pfam" id="PF02653">
    <property type="entry name" value="BPD_transp_2"/>
    <property type="match status" value="1"/>
</dbReference>